<dbReference type="PROSITE" id="PS51544">
    <property type="entry name" value="PI3K_ABD"/>
    <property type="match status" value="1"/>
</dbReference>
<protein>
    <recommendedName>
        <fullName evidence="23">Phosphatidylinositol 4,5-bisphosphate 3-kinase catalytic subunit delta isoform</fullName>
        <ecNumber evidence="6">2.7.1.137</ecNumber>
        <ecNumber evidence="5">2.7.1.153</ecNumber>
    </recommendedName>
    <alternativeName>
        <fullName evidence="24">Phosphatidylinositol 4,5-bisphosphate 3-kinase 110 kDa catalytic subunit delta</fullName>
    </alternativeName>
</protein>
<dbReference type="GO" id="GO:0005886">
    <property type="term" value="C:plasma membrane"/>
    <property type="evidence" value="ECO:0007669"/>
    <property type="project" value="TreeGrafter"/>
</dbReference>
<dbReference type="EC" id="2.7.1.137" evidence="6"/>
<evidence type="ECO:0000256" key="19">
    <source>
        <dbReference type="ARBA" id="ARBA00023198"/>
    </source>
</evidence>
<dbReference type="FunFam" id="2.60.40.150:FF:000046">
    <property type="entry name" value="Phosphatidylinositol 4,5-bisphosphate 3-kinase catalytic subunit"/>
    <property type="match status" value="1"/>
</dbReference>
<reference evidence="30" key="2">
    <citation type="submission" date="2025-08" db="UniProtKB">
        <authorList>
            <consortium name="Ensembl"/>
        </authorList>
    </citation>
    <scope>IDENTIFICATION</scope>
</reference>
<feature type="domain" description="PI3K/PI4K catalytic" evidence="25">
    <location>
        <begin position="717"/>
        <end position="999"/>
    </location>
</feature>
<dbReference type="Ensembl" id="ENSPMRT00000021973.1">
    <property type="protein sequence ID" value="ENSPMRP00000020690.1"/>
    <property type="gene ID" value="ENSPMRG00000012780.1"/>
</dbReference>
<keyword evidence="15" id="KW-0067">ATP-binding</keyword>
<dbReference type="FunFam" id="3.30.1010.10:FF:000005">
    <property type="entry name" value="Phosphatidylinositol 4,5-bisphosphate 3-kinase catalytic subunit beta"/>
    <property type="match status" value="1"/>
</dbReference>
<dbReference type="FunFam" id="3.10.20.770:FF:000002">
    <property type="entry name" value="Phosphatidylinositol 4,5-bisphosphate 3-kinase catalytic subunit"/>
    <property type="match status" value="1"/>
</dbReference>
<reference evidence="30 31" key="1">
    <citation type="journal article" date="2019" name="Proc. Natl. Acad. Sci. U.S.A.">
        <title>Regulatory changes in pterin and carotenoid genes underlie balanced color polymorphisms in the wall lizard.</title>
        <authorList>
            <person name="Andrade P."/>
            <person name="Pinho C."/>
            <person name="Perez I de Lanuza G."/>
            <person name="Afonso S."/>
            <person name="Brejcha J."/>
            <person name="Rubin C.J."/>
            <person name="Wallerman O."/>
            <person name="Pereira P."/>
            <person name="Sabatino S.J."/>
            <person name="Bellati A."/>
            <person name="Pellitteri-Rosa D."/>
            <person name="Bosakova Z."/>
            <person name="Bunikis I."/>
            <person name="Carretero M.A."/>
            <person name="Feiner N."/>
            <person name="Marsik P."/>
            <person name="Pauperio F."/>
            <person name="Salvi D."/>
            <person name="Soler L."/>
            <person name="While G.M."/>
            <person name="Uller T."/>
            <person name="Font E."/>
            <person name="Andersson L."/>
            <person name="Carneiro M."/>
        </authorList>
    </citation>
    <scope>NUCLEOTIDE SEQUENCE</scope>
</reference>
<keyword evidence="13" id="KW-0418">Kinase</keyword>
<organism evidence="30 31">
    <name type="scientific">Podarcis muralis</name>
    <name type="common">Wall lizard</name>
    <name type="synonym">Lacerta muralis</name>
    <dbReference type="NCBI Taxonomy" id="64176"/>
    <lineage>
        <taxon>Eukaryota</taxon>
        <taxon>Metazoa</taxon>
        <taxon>Chordata</taxon>
        <taxon>Craniata</taxon>
        <taxon>Vertebrata</taxon>
        <taxon>Euteleostomi</taxon>
        <taxon>Lepidosauria</taxon>
        <taxon>Squamata</taxon>
        <taxon>Bifurcata</taxon>
        <taxon>Unidentata</taxon>
        <taxon>Episquamata</taxon>
        <taxon>Laterata</taxon>
        <taxon>Lacertibaenia</taxon>
        <taxon>Lacertidae</taxon>
        <taxon>Podarcis</taxon>
    </lineage>
</organism>
<dbReference type="InterPro" id="IPR001263">
    <property type="entry name" value="PI3K_accessory_dom"/>
</dbReference>
<dbReference type="PROSITE" id="PS00916">
    <property type="entry name" value="PI3_4_KINASE_2"/>
    <property type="match status" value="1"/>
</dbReference>
<dbReference type="GO" id="GO:0006935">
    <property type="term" value="P:chemotaxis"/>
    <property type="evidence" value="ECO:0007669"/>
    <property type="project" value="UniProtKB-KW"/>
</dbReference>
<keyword evidence="8" id="KW-0145">Chemotaxis</keyword>
<dbReference type="GO" id="GO:0030154">
    <property type="term" value="P:cell differentiation"/>
    <property type="evidence" value="ECO:0007669"/>
    <property type="project" value="UniProtKB-KW"/>
</dbReference>
<dbReference type="InterPro" id="IPR011009">
    <property type="entry name" value="Kinase-like_dom_sf"/>
</dbReference>
<dbReference type="GeneTree" id="ENSGT00940000159079"/>
<evidence type="ECO:0000256" key="23">
    <source>
        <dbReference type="ARBA" id="ARBA00067682"/>
    </source>
</evidence>
<keyword evidence="12" id="KW-0547">Nucleotide-binding</keyword>
<dbReference type="FunFam" id="1.25.40.70:FF:000008">
    <property type="entry name" value="Phosphatidylinositol 4,5-bisphosphate 3-kinase catalytic subunit"/>
    <property type="match status" value="1"/>
</dbReference>
<dbReference type="GO" id="GO:0010628">
    <property type="term" value="P:positive regulation of gene expression"/>
    <property type="evidence" value="ECO:0007669"/>
    <property type="project" value="UniProtKB-ARBA"/>
</dbReference>
<evidence type="ECO:0000259" key="25">
    <source>
        <dbReference type="PROSITE" id="PS50290"/>
    </source>
</evidence>
<evidence type="ECO:0000256" key="10">
    <source>
        <dbReference type="ARBA" id="ARBA00022588"/>
    </source>
</evidence>
<dbReference type="GO" id="GO:0016477">
    <property type="term" value="P:cell migration"/>
    <property type="evidence" value="ECO:0007669"/>
    <property type="project" value="TreeGrafter"/>
</dbReference>
<keyword evidence="14" id="KW-0221">Differentiation</keyword>
<keyword evidence="9" id="KW-0597">Phosphoprotein</keyword>
<dbReference type="Pfam" id="PF02192">
    <property type="entry name" value="PI3K_p85B"/>
    <property type="match status" value="1"/>
</dbReference>
<evidence type="ECO:0000256" key="11">
    <source>
        <dbReference type="ARBA" id="ARBA00022679"/>
    </source>
</evidence>
<keyword evidence="7" id="KW-0963">Cytoplasm</keyword>
<evidence type="ECO:0000256" key="2">
    <source>
        <dbReference type="ARBA" id="ARBA00004805"/>
    </source>
</evidence>
<dbReference type="PROSITE" id="PS51547">
    <property type="entry name" value="C2_PI3K"/>
    <property type="match status" value="1"/>
</dbReference>
<feature type="domain" description="C2 PI3K-type" evidence="29">
    <location>
        <begin position="275"/>
        <end position="432"/>
    </location>
</feature>
<dbReference type="Gene3D" id="1.10.1070.11">
    <property type="entry name" value="Phosphatidylinositol 3-/4-kinase, catalytic domain"/>
    <property type="match status" value="1"/>
</dbReference>
<dbReference type="InterPro" id="IPR000341">
    <property type="entry name" value="PI3K_Ras-bd_dom"/>
</dbReference>
<comment type="pathway">
    <text evidence="2">Phospholipid metabolism; phosphatidylinositol phosphate biosynthesis.</text>
</comment>
<evidence type="ECO:0000256" key="15">
    <source>
        <dbReference type="ARBA" id="ARBA00022840"/>
    </source>
</evidence>
<dbReference type="SMART" id="SM00145">
    <property type="entry name" value="PI3Ka"/>
    <property type="match status" value="1"/>
</dbReference>
<keyword evidence="19" id="KW-0395">Inflammatory response</keyword>
<comment type="catalytic activity">
    <reaction evidence="20">
        <text>a 1,2-diacyl-sn-glycero-3-phospho-(1D-myo-inositol-4,5-bisphosphate) + ATP = a 1,2-diacyl-sn-glycero-3-phospho-(1D-myo-inositol-3,4,5-trisphosphate) + ADP + H(+)</text>
        <dbReference type="Rhea" id="RHEA:21292"/>
        <dbReference type="ChEBI" id="CHEBI:15378"/>
        <dbReference type="ChEBI" id="CHEBI:30616"/>
        <dbReference type="ChEBI" id="CHEBI:57836"/>
        <dbReference type="ChEBI" id="CHEBI:58456"/>
        <dbReference type="ChEBI" id="CHEBI:456216"/>
        <dbReference type="EC" id="2.7.1.153"/>
    </reaction>
    <physiologicalReaction direction="left-to-right" evidence="20">
        <dbReference type="Rhea" id="RHEA:21293"/>
    </physiologicalReaction>
</comment>
<dbReference type="InterPro" id="IPR000403">
    <property type="entry name" value="PI3/4_kinase_cat_dom"/>
</dbReference>
<dbReference type="CDD" id="cd08693">
    <property type="entry name" value="C2_PI3K_class_I_beta_delta"/>
    <property type="match status" value="1"/>
</dbReference>
<evidence type="ECO:0000256" key="7">
    <source>
        <dbReference type="ARBA" id="ARBA00022490"/>
    </source>
</evidence>
<dbReference type="PANTHER" id="PTHR10048:SF35">
    <property type="entry name" value="PHOSPHATIDYLINOSITOL 4,5-BISPHOSPHATE 3-KINASE CATALYTIC SUBUNIT DELTA ISOFORM"/>
    <property type="match status" value="1"/>
</dbReference>
<evidence type="ECO:0000256" key="22">
    <source>
        <dbReference type="ARBA" id="ARBA00051347"/>
    </source>
</evidence>
<dbReference type="GO" id="GO:0046934">
    <property type="term" value="F:1-phosphatidylinositol-4,5-bisphosphate 3-kinase activity"/>
    <property type="evidence" value="ECO:0007669"/>
    <property type="project" value="UniProtKB-EC"/>
</dbReference>
<dbReference type="Gene3D" id="3.30.1010.10">
    <property type="entry name" value="Phosphatidylinositol 3-kinase Catalytic Subunit, Chain A, domain 4"/>
    <property type="match status" value="1"/>
</dbReference>
<dbReference type="PROSITE" id="PS51546">
    <property type="entry name" value="PI3K_RBD"/>
    <property type="match status" value="1"/>
</dbReference>
<dbReference type="GO" id="GO:0007166">
    <property type="term" value="P:cell surface receptor signaling pathway"/>
    <property type="evidence" value="ECO:0007669"/>
    <property type="project" value="UniProtKB-ARBA"/>
</dbReference>
<dbReference type="GO" id="GO:0005942">
    <property type="term" value="C:phosphatidylinositol 3-kinase complex"/>
    <property type="evidence" value="ECO:0007669"/>
    <property type="project" value="TreeGrafter"/>
</dbReference>
<evidence type="ECO:0000256" key="3">
    <source>
        <dbReference type="ARBA" id="ARBA00005189"/>
    </source>
</evidence>
<evidence type="ECO:0000256" key="17">
    <source>
        <dbReference type="ARBA" id="ARBA00023098"/>
    </source>
</evidence>
<comment type="similarity">
    <text evidence="4">Belongs to the PI3/PI4-kinase family. Type III PI4K subfamily.</text>
</comment>
<dbReference type="GO" id="GO:2000026">
    <property type="term" value="P:regulation of multicellular organismal development"/>
    <property type="evidence" value="ECO:0007669"/>
    <property type="project" value="UniProtKB-ARBA"/>
</dbReference>
<dbReference type="GO" id="GO:0048015">
    <property type="term" value="P:phosphatidylinositol-mediated signaling"/>
    <property type="evidence" value="ECO:0007669"/>
    <property type="project" value="TreeGrafter"/>
</dbReference>
<evidence type="ECO:0000313" key="30">
    <source>
        <dbReference type="Ensembl" id="ENSPMRP00000020690.1"/>
    </source>
</evidence>
<dbReference type="AlphaFoldDB" id="A0A670J904"/>
<dbReference type="InterPro" id="IPR042236">
    <property type="entry name" value="PI3K_accessory_sf"/>
</dbReference>
<dbReference type="GO" id="GO:0006954">
    <property type="term" value="P:inflammatory response"/>
    <property type="evidence" value="ECO:0007669"/>
    <property type="project" value="UniProtKB-KW"/>
</dbReference>
<evidence type="ECO:0000256" key="5">
    <source>
        <dbReference type="ARBA" id="ARBA00012010"/>
    </source>
</evidence>
<dbReference type="GO" id="GO:0051094">
    <property type="term" value="P:positive regulation of developmental process"/>
    <property type="evidence" value="ECO:0007669"/>
    <property type="project" value="UniProtKB-ARBA"/>
</dbReference>
<dbReference type="Pfam" id="PF00613">
    <property type="entry name" value="PI3Ka"/>
    <property type="match status" value="1"/>
</dbReference>
<dbReference type="GO" id="GO:0043491">
    <property type="term" value="P:phosphatidylinositol 3-kinase/protein kinase B signal transduction"/>
    <property type="evidence" value="ECO:0007669"/>
    <property type="project" value="UniProtKB-ARBA"/>
</dbReference>
<keyword evidence="16" id="KW-0391">Immunity</keyword>
<evidence type="ECO:0000256" key="24">
    <source>
        <dbReference type="ARBA" id="ARBA00075758"/>
    </source>
</evidence>
<dbReference type="GO" id="GO:0005524">
    <property type="term" value="F:ATP binding"/>
    <property type="evidence" value="ECO:0007669"/>
    <property type="project" value="UniProtKB-KW"/>
</dbReference>
<evidence type="ECO:0000259" key="27">
    <source>
        <dbReference type="PROSITE" id="PS51545"/>
    </source>
</evidence>
<evidence type="ECO:0000256" key="8">
    <source>
        <dbReference type="ARBA" id="ARBA00022500"/>
    </source>
</evidence>
<dbReference type="PANTHER" id="PTHR10048">
    <property type="entry name" value="PHOSPHATIDYLINOSITOL KINASE"/>
    <property type="match status" value="1"/>
</dbReference>
<dbReference type="InterPro" id="IPR029071">
    <property type="entry name" value="Ubiquitin-like_domsf"/>
</dbReference>
<keyword evidence="31" id="KW-1185">Reference proteome</keyword>
<dbReference type="SUPFAM" id="SSF54236">
    <property type="entry name" value="Ubiquitin-like"/>
    <property type="match status" value="1"/>
</dbReference>
<dbReference type="GO" id="GO:0035005">
    <property type="term" value="F:1-phosphatidylinositol-4-phosphate 3-kinase activity"/>
    <property type="evidence" value="ECO:0007669"/>
    <property type="project" value="TreeGrafter"/>
</dbReference>
<evidence type="ECO:0000256" key="16">
    <source>
        <dbReference type="ARBA" id="ARBA00022859"/>
    </source>
</evidence>
<evidence type="ECO:0000313" key="31">
    <source>
        <dbReference type="Proteomes" id="UP000472272"/>
    </source>
</evidence>
<dbReference type="PROSITE" id="PS51545">
    <property type="entry name" value="PIK_HELICAL"/>
    <property type="match status" value="1"/>
</dbReference>
<name>A0A670J904_PODMU</name>
<evidence type="ECO:0000259" key="28">
    <source>
        <dbReference type="PROSITE" id="PS51546"/>
    </source>
</evidence>
<evidence type="ECO:0000259" key="29">
    <source>
        <dbReference type="PROSITE" id="PS51547"/>
    </source>
</evidence>
<evidence type="ECO:0000256" key="13">
    <source>
        <dbReference type="ARBA" id="ARBA00022777"/>
    </source>
</evidence>
<dbReference type="PROSITE" id="PS50290">
    <property type="entry name" value="PI3_4_KINASE_3"/>
    <property type="match status" value="1"/>
</dbReference>
<dbReference type="InterPro" id="IPR035892">
    <property type="entry name" value="C2_domain_sf"/>
</dbReference>
<dbReference type="Pfam" id="PF00454">
    <property type="entry name" value="PI3_PI4_kinase"/>
    <property type="match status" value="1"/>
</dbReference>
<dbReference type="InterPro" id="IPR016024">
    <property type="entry name" value="ARM-type_fold"/>
</dbReference>
<dbReference type="GO" id="GO:0005829">
    <property type="term" value="C:cytosol"/>
    <property type="evidence" value="ECO:0007669"/>
    <property type="project" value="UniProtKB-ARBA"/>
</dbReference>
<keyword evidence="11" id="KW-0808">Transferase</keyword>
<feature type="domain" description="PI3K-RBD" evidence="28">
    <location>
        <begin position="188"/>
        <end position="279"/>
    </location>
</feature>
<proteinExistence type="inferred from homology"/>
<dbReference type="InterPro" id="IPR018936">
    <property type="entry name" value="PI3/4_kinase_CS"/>
</dbReference>
<feature type="domain" description="PIK helical" evidence="27">
    <location>
        <begin position="469"/>
        <end position="646"/>
    </location>
</feature>
<dbReference type="GO" id="GO:0016303">
    <property type="term" value="F:1-phosphatidylinositol-3-kinase activity"/>
    <property type="evidence" value="ECO:0007669"/>
    <property type="project" value="UniProtKB-EC"/>
</dbReference>
<comment type="catalytic activity">
    <reaction evidence="22">
        <text>1-octadecanoyl-2-(5Z,8Z,11Z,14Z)-eicosatetraenoyl-sn-glycero-3-phospho-1D-myo-inositol 4,5-bisphosphate + ATP = 1-octadecanoyl-2-(5Z,8Z,11Z,14Z-eicosatetraenoyl)-sn-glycero-3-phospho-(1D-myo-inositol 3,4,5-triphosphate) + ADP + H(+)</text>
        <dbReference type="Rhea" id="RHEA:43396"/>
        <dbReference type="ChEBI" id="CHEBI:15378"/>
        <dbReference type="ChEBI" id="CHEBI:30616"/>
        <dbReference type="ChEBI" id="CHEBI:77137"/>
        <dbReference type="ChEBI" id="CHEBI:83243"/>
        <dbReference type="ChEBI" id="CHEBI:456216"/>
    </reaction>
    <physiologicalReaction direction="left-to-right" evidence="22">
        <dbReference type="Rhea" id="RHEA:43397"/>
    </physiologicalReaction>
</comment>
<dbReference type="SUPFAM" id="SSF48371">
    <property type="entry name" value="ARM repeat"/>
    <property type="match status" value="1"/>
</dbReference>
<gene>
    <name evidence="30" type="primary">PIK3CD</name>
</gene>
<dbReference type="Pfam" id="PF00794">
    <property type="entry name" value="PI3K_rbd"/>
    <property type="match status" value="1"/>
</dbReference>
<accession>A0A670J904</accession>
<dbReference type="SMART" id="SM00146">
    <property type="entry name" value="PI3Kc"/>
    <property type="match status" value="1"/>
</dbReference>
<evidence type="ECO:0000256" key="4">
    <source>
        <dbReference type="ARBA" id="ARBA00006209"/>
    </source>
</evidence>
<dbReference type="UniPathway" id="UPA00220"/>
<keyword evidence="18" id="KW-1064">Adaptive immunity</keyword>
<dbReference type="PROSITE" id="PS00915">
    <property type="entry name" value="PI3_4_KINASE_1"/>
    <property type="match status" value="1"/>
</dbReference>
<dbReference type="GO" id="GO:0022603">
    <property type="term" value="P:regulation of anatomical structure morphogenesis"/>
    <property type="evidence" value="ECO:0007669"/>
    <property type="project" value="UniProtKB-ARBA"/>
</dbReference>
<feature type="domain" description="PI3K-ABD" evidence="26">
    <location>
        <begin position="16"/>
        <end position="105"/>
    </location>
</feature>
<evidence type="ECO:0000256" key="9">
    <source>
        <dbReference type="ARBA" id="ARBA00022553"/>
    </source>
</evidence>
<dbReference type="SMART" id="SM00142">
    <property type="entry name" value="PI3K_C2"/>
    <property type="match status" value="1"/>
</dbReference>
<comment type="subcellular location">
    <subcellularLocation>
        <location evidence="1">Cytoplasm</location>
    </subcellularLocation>
</comment>
<dbReference type="InterPro" id="IPR002420">
    <property type="entry name" value="PI3K-type_C2_dom"/>
</dbReference>
<dbReference type="GO" id="GO:0002250">
    <property type="term" value="P:adaptive immune response"/>
    <property type="evidence" value="ECO:0007669"/>
    <property type="project" value="UniProtKB-KW"/>
</dbReference>
<dbReference type="Gene3D" id="1.25.40.70">
    <property type="entry name" value="Phosphatidylinositol 3-kinase, accessory domain (PIK)"/>
    <property type="match status" value="1"/>
</dbReference>
<evidence type="ECO:0000256" key="6">
    <source>
        <dbReference type="ARBA" id="ARBA00012073"/>
    </source>
</evidence>
<dbReference type="InterPro" id="IPR015433">
    <property type="entry name" value="PI3/4_kinase"/>
</dbReference>
<dbReference type="Gene3D" id="2.60.40.150">
    <property type="entry name" value="C2 domain"/>
    <property type="match status" value="1"/>
</dbReference>
<evidence type="ECO:0000256" key="18">
    <source>
        <dbReference type="ARBA" id="ARBA00023130"/>
    </source>
</evidence>
<dbReference type="Proteomes" id="UP000472272">
    <property type="component" value="Chromosome 8"/>
</dbReference>
<dbReference type="SMART" id="SM00143">
    <property type="entry name" value="PI3K_p85B"/>
    <property type="match status" value="1"/>
</dbReference>
<dbReference type="Pfam" id="PF00792">
    <property type="entry name" value="PI3K_C2"/>
    <property type="match status" value="1"/>
</dbReference>
<dbReference type="EC" id="2.7.1.153" evidence="5"/>
<dbReference type="GO" id="GO:0042113">
    <property type="term" value="P:B cell activation"/>
    <property type="evidence" value="ECO:0007669"/>
    <property type="project" value="UniProtKB-ARBA"/>
</dbReference>
<dbReference type="SUPFAM" id="SSF49562">
    <property type="entry name" value="C2 domain (Calcium/lipid-binding domain, CaLB)"/>
    <property type="match status" value="1"/>
</dbReference>
<evidence type="ECO:0000256" key="21">
    <source>
        <dbReference type="ARBA" id="ARBA00023985"/>
    </source>
</evidence>
<dbReference type="InterPro" id="IPR003113">
    <property type="entry name" value="PI3K_ABD"/>
</dbReference>
<comment type="catalytic activity">
    <reaction evidence="21">
        <text>a 1,2-diacyl-sn-glycero-3-phospho-(1D-myo-inositol) + ATP = a 1,2-diacyl-sn-glycero-3-phospho-(1D-myo-inositol-3-phosphate) + ADP + H(+)</text>
        <dbReference type="Rhea" id="RHEA:12709"/>
        <dbReference type="ChEBI" id="CHEBI:15378"/>
        <dbReference type="ChEBI" id="CHEBI:30616"/>
        <dbReference type="ChEBI" id="CHEBI:57880"/>
        <dbReference type="ChEBI" id="CHEBI:58088"/>
        <dbReference type="ChEBI" id="CHEBI:456216"/>
        <dbReference type="EC" id="2.7.1.137"/>
    </reaction>
    <physiologicalReaction direction="left-to-right" evidence="21">
        <dbReference type="Rhea" id="RHEA:12710"/>
    </physiologicalReaction>
</comment>
<evidence type="ECO:0000256" key="1">
    <source>
        <dbReference type="ARBA" id="ARBA00004496"/>
    </source>
</evidence>
<dbReference type="InterPro" id="IPR036940">
    <property type="entry name" value="PI3/4_kinase_cat_sf"/>
</dbReference>
<dbReference type="GO" id="GO:0045087">
    <property type="term" value="P:innate immune response"/>
    <property type="evidence" value="ECO:0007669"/>
    <property type="project" value="UniProtKB-KW"/>
</dbReference>
<evidence type="ECO:0000256" key="12">
    <source>
        <dbReference type="ARBA" id="ARBA00022741"/>
    </source>
</evidence>
<evidence type="ECO:0000259" key="26">
    <source>
        <dbReference type="PROSITE" id="PS51544"/>
    </source>
</evidence>
<evidence type="ECO:0000256" key="14">
    <source>
        <dbReference type="ARBA" id="ARBA00022782"/>
    </source>
</evidence>
<reference evidence="30" key="3">
    <citation type="submission" date="2025-09" db="UniProtKB">
        <authorList>
            <consortium name="Ensembl"/>
        </authorList>
    </citation>
    <scope>IDENTIFICATION</scope>
</reference>
<keyword evidence="10" id="KW-0399">Innate immunity</keyword>
<keyword evidence="17" id="KW-0443">Lipid metabolism</keyword>
<dbReference type="FunFam" id="1.10.1070.11:FF:000001">
    <property type="entry name" value="Phosphatidylinositol 4,5-bisphosphate 3-kinase catalytic subunit"/>
    <property type="match status" value="1"/>
</dbReference>
<sequence length="1016" mass="116882">MPPGIACPVEFWSKEANQSIQVDFLLPTGIYLTLSISCNASLNTIKQMVWHHAQFEPLFHMLSGPESYVFTCVNQTAEQQELEDEQRRLCDVQPFLPVLRLVAREGDRAKKLINSQISLLIGKGLHEFDALSDPEVNDFRTKMHQFCEERVTRRQQLSWKAWMEYSFPVQLEPSSSSLGRKSPLQVPNKNIFVNVKFESGGESFTFQISPKEFPVTLMSYAVKKQATIFRHQRMNSPEEYALQVNGKCEYLYGNYPLYQFQVCAPLPNSISLWSLEQPYYIDLVQGSKVNADERMKLVVQAGLYHGHEMLCKMVSSSEVNVCSEPVWGQRLEFEINVCDLPRMARLCLALYAVVEKAKKARSTKKKSKKADCPIAWVNIMLFDYQDQLKTGECCLPMWSSFPDEKGELLNPTGTVRTNPNTESAAALVIRFPGILLYPVYYPSFEQVRRWWFAPLSLASLVCFLGQWKKVSHLHSVLRGKQQLKEILERRSHTELYEHEKDLVWKMRHQVRDQYPGALAKLLVVTKWNKHEDVAQMIHLLQSWPELPVLNALELLDFNFPDRYVGSFTVNSLKKLTDAELFQYLLQLVQVLKYESYLDCKLTTFLLDRALSNRKIGHFLFWHLRSEMHVPSVALRFGLILEAYCRGSTHHMKSLMRQSEALNKMKALNGIVKLSALKNPKPQTKEFMHTCLRQETYLEALSNLQSPLNPSVILAKVSVELCTFMDSKMKPLWIVFNNEEIGGTSNVGIIFKNGDDLRQDMLTLQMIQLMDILWKKEGLDLRMTPYGCLSTGDKTGLIEVVMDSDTIANIQLNKSNMAATAAFNKDALLNWLKSKNPGDALDRAIEEFTLSCAGYCVATYVLGIGDRHSDNIMIRENGQLFHIDFGHFLGNFKTKFGINRERVPFILTYDFVHVIQQGKTSNSEKFERFREYCERAYMILRCHGLLFLHLFALMKAAGLPELSCSKDIQYLKDSLALGKTDEEARKHFQLKFNEALRESWKTKVNWLAHNVSKDNRQ</sequence>
<comment type="pathway">
    <text evidence="3">Lipid metabolism.</text>
</comment>
<evidence type="ECO:0000256" key="20">
    <source>
        <dbReference type="ARBA" id="ARBA00023981"/>
    </source>
</evidence>
<dbReference type="SUPFAM" id="SSF56112">
    <property type="entry name" value="Protein kinase-like (PK-like)"/>
    <property type="match status" value="1"/>
</dbReference>
<dbReference type="GO" id="GO:0051240">
    <property type="term" value="P:positive regulation of multicellular organismal process"/>
    <property type="evidence" value="ECO:0007669"/>
    <property type="project" value="UniProtKB-ARBA"/>
</dbReference>
<dbReference type="Gene3D" id="3.10.20.770">
    <property type="match status" value="1"/>
</dbReference>